<dbReference type="SUPFAM" id="SSF51126">
    <property type="entry name" value="Pectin lyase-like"/>
    <property type="match status" value="1"/>
</dbReference>
<proteinExistence type="predicted"/>
<sequence>MKKIFLQLILVLVILNANATIRRVNNNPGVTLVAALVFADFTAAQTAAVAGDTIYIEPSDINYGSITVSKKLVIVGPGYLLNKNPNTPFDKRTAKVAGLAFGIGSSGSKVYGLDIKNPNGNYADIFFTTATSDIEIFGCIFNDLRSNGSNTNFFNGLLTNCFIVGSVRKASFTMSHSTIANNIILGFFESSDSDVIVKNNIIFGGIDYTSIYYNNIIYSTNVGNLFDLSPNVYNNVCVGCTGTPTNNNFFTTAQNTIFAVTEPRTLDDLEDDNFILAVSSPAKTKGIGGIDCGVFAGPKPYILSGIPPFPMITAFTQGAISAGNIPITISIKRN</sequence>
<gene>
    <name evidence="2" type="ORF">EMA8858_01976</name>
</gene>
<organism evidence="2 3">
    <name type="scientific">Emticicia aquatica</name>
    <dbReference type="NCBI Taxonomy" id="1681835"/>
    <lineage>
        <taxon>Bacteria</taxon>
        <taxon>Pseudomonadati</taxon>
        <taxon>Bacteroidota</taxon>
        <taxon>Cytophagia</taxon>
        <taxon>Cytophagales</taxon>
        <taxon>Leadbetterellaceae</taxon>
        <taxon>Emticicia</taxon>
    </lineage>
</organism>
<dbReference type="RefSeq" id="WP_238806424.1">
    <property type="nucleotide sequence ID" value="NZ_CAKLPY010000002.1"/>
</dbReference>
<reference evidence="2" key="1">
    <citation type="submission" date="2021-12" db="EMBL/GenBank/DDBJ databases">
        <authorList>
            <person name="Rodrigo-Torres L."/>
            <person name="Arahal R. D."/>
            <person name="Lucena T."/>
        </authorList>
    </citation>
    <scope>NUCLEOTIDE SEQUENCE</scope>
    <source>
        <strain evidence="2">CECT 8858</strain>
    </source>
</reference>
<feature type="chain" id="PRO_5046450742" description="Periplasmic copper-binding protein NosD beta helix domain-containing protein" evidence="1">
    <location>
        <begin position="20"/>
        <end position="334"/>
    </location>
</feature>
<comment type="caution">
    <text evidence="2">The sequence shown here is derived from an EMBL/GenBank/DDBJ whole genome shotgun (WGS) entry which is preliminary data.</text>
</comment>
<evidence type="ECO:0000313" key="3">
    <source>
        <dbReference type="Proteomes" id="UP000837932"/>
    </source>
</evidence>
<evidence type="ECO:0000313" key="2">
    <source>
        <dbReference type="EMBL" id="CAH0995848.1"/>
    </source>
</evidence>
<dbReference type="EMBL" id="CAKLPY010000002">
    <property type="protein sequence ID" value="CAH0995848.1"/>
    <property type="molecule type" value="Genomic_DNA"/>
</dbReference>
<keyword evidence="1" id="KW-0732">Signal</keyword>
<name>A0ABM9APM1_9BACT</name>
<accession>A0ABM9APM1</accession>
<dbReference type="Proteomes" id="UP000837932">
    <property type="component" value="Unassembled WGS sequence"/>
</dbReference>
<evidence type="ECO:0000256" key="1">
    <source>
        <dbReference type="SAM" id="SignalP"/>
    </source>
</evidence>
<feature type="signal peptide" evidence="1">
    <location>
        <begin position="1"/>
        <end position="19"/>
    </location>
</feature>
<keyword evidence="3" id="KW-1185">Reference proteome</keyword>
<evidence type="ECO:0008006" key="4">
    <source>
        <dbReference type="Google" id="ProtNLM"/>
    </source>
</evidence>
<dbReference type="InterPro" id="IPR011050">
    <property type="entry name" value="Pectin_lyase_fold/virulence"/>
</dbReference>
<protein>
    <recommendedName>
        <fullName evidence="4">Periplasmic copper-binding protein NosD beta helix domain-containing protein</fullName>
    </recommendedName>
</protein>